<dbReference type="AlphaFoldDB" id="A0A0H4PGV0"/>
<dbReference type="GO" id="GO:0006354">
    <property type="term" value="P:DNA-templated transcription elongation"/>
    <property type="evidence" value="ECO:0007669"/>
    <property type="project" value="TreeGrafter"/>
</dbReference>
<dbReference type="Proteomes" id="UP000036520">
    <property type="component" value="Chromosome"/>
</dbReference>
<dbReference type="Gene3D" id="3.10.50.30">
    <property type="entry name" value="Transcription elongation factor, GreA/GreB, C-terminal domain"/>
    <property type="match status" value="1"/>
</dbReference>
<dbReference type="PATRIC" id="fig|320787.5.peg.2896"/>
<dbReference type="EMBL" id="CP012040">
    <property type="protein sequence ID" value="AKP52058.1"/>
    <property type="molecule type" value="Genomic_DNA"/>
</dbReference>
<keyword evidence="2" id="KW-0648">Protein biosynthesis</keyword>
<evidence type="ECO:0000259" key="1">
    <source>
        <dbReference type="Pfam" id="PF01272"/>
    </source>
</evidence>
<dbReference type="PIRSF" id="PIRSF006092">
    <property type="entry name" value="GreA_GreB"/>
    <property type="match status" value="1"/>
</dbReference>
<keyword evidence="2" id="KW-0251">Elongation factor</keyword>
<dbReference type="STRING" id="320787.CA2015_2648"/>
<reference evidence="2 3" key="1">
    <citation type="submission" date="2015-07" db="EMBL/GenBank/DDBJ databases">
        <authorList>
            <person name="Kim K.M."/>
        </authorList>
    </citation>
    <scope>NUCLEOTIDE SEQUENCE [LARGE SCALE GENOMIC DNA]</scope>
    <source>
        <strain evidence="2 3">KCTC 12363</strain>
    </source>
</reference>
<dbReference type="PANTHER" id="PTHR30437">
    <property type="entry name" value="TRANSCRIPTION ELONGATION FACTOR GREA"/>
    <property type="match status" value="1"/>
</dbReference>
<dbReference type="RefSeq" id="WP_048642333.1">
    <property type="nucleotide sequence ID" value="NZ_CAXBGM010000097.1"/>
</dbReference>
<dbReference type="PANTHER" id="PTHR30437:SF6">
    <property type="entry name" value="TRANSCRIPTION ELONGATION FACTOR GREB"/>
    <property type="match status" value="1"/>
</dbReference>
<dbReference type="SUPFAM" id="SSF54534">
    <property type="entry name" value="FKBP-like"/>
    <property type="match status" value="1"/>
</dbReference>
<dbReference type="GO" id="GO:0070063">
    <property type="term" value="F:RNA polymerase binding"/>
    <property type="evidence" value="ECO:0007669"/>
    <property type="project" value="InterPro"/>
</dbReference>
<dbReference type="FunFam" id="3.10.50.30:FF:000001">
    <property type="entry name" value="Transcription elongation factor GreA"/>
    <property type="match status" value="1"/>
</dbReference>
<proteinExistence type="predicted"/>
<dbReference type="GO" id="GO:0003677">
    <property type="term" value="F:DNA binding"/>
    <property type="evidence" value="ECO:0007669"/>
    <property type="project" value="InterPro"/>
</dbReference>
<name>A0A0H4PGV0_9BACT</name>
<dbReference type="KEGG" id="camu:CA2015_2648"/>
<keyword evidence="3" id="KW-1185">Reference proteome</keyword>
<evidence type="ECO:0000313" key="3">
    <source>
        <dbReference type="Proteomes" id="UP000036520"/>
    </source>
</evidence>
<gene>
    <name evidence="2" type="ORF">CA2015_2648</name>
</gene>
<dbReference type="InterPro" id="IPR036953">
    <property type="entry name" value="GreA/GreB_C_sf"/>
</dbReference>
<accession>A0A0H4PGV0</accession>
<dbReference type="InterPro" id="IPR023459">
    <property type="entry name" value="Tscrpt_elong_fac_GreA/B_fam"/>
</dbReference>
<sequence length="166" mass="18914">MSRGFVKEDDQEEIPMVPPRADLPEGISNYVTRIGLNELLEEKERLIAEREQLDYNNEKERRIAFNHINAKLQLLNSRINSAIIVDFGKQPQNVVRFGAMVTLKIGDETKLNRYQIVGVDEADVSKGKISFISPIARLLIDKKVGDKAILKLANADRVFEIMEISY</sequence>
<dbReference type="Pfam" id="PF01272">
    <property type="entry name" value="GreA_GreB"/>
    <property type="match status" value="1"/>
</dbReference>
<dbReference type="GO" id="GO:0032784">
    <property type="term" value="P:regulation of DNA-templated transcription elongation"/>
    <property type="evidence" value="ECO:0007669"/>
    <property type="project" value="InterPro"/>
</dbReference>
<dbReference type="InterPro" id="IPR001437">
    <property type="entry name" value="Tscrpt_elong_fac_GreA/B_C"/>
</dbReference>
<dbReference type="OrthoDB" id="1094048at2"/>
<organism evidence="2 3">
    <name type="scientific">Cyclobacterium amurskyense</name>
    <dbReference type="NCBI Taxonomy" id="320787"/>
    <lineage>
        <taxon>Bacteria</taxon>
        <taxon>Pseudomonadati</taxon>
        <taxon>Bacteroidota</taxon>
        <taxon>Cytophagia</taxon>
        <taxon>Cytophagales</taxon>
        <taxon>Cyclobacteriaceae</taxon>
        <taxon>Cyclobacterium</taxon>
    </lineage>
</organism>
<evidence type="ECO:0000313" key="2">
    <source>
        <dbReference type="EMBL" id="AKP52058.1"/>
    </source>
</evidence>
<feature type="domain" description="Transcription elongation factor GreA/GreB C-terminal" evidence="1">
    <location>
        <begin position="90"/>
        <end position="166"/>
    </location>
</feature>
<dbReference type="GO" id="GO:0003746">
    <property type="term" value="F:translation elongation factor activity"/>
    <property type="evidence" value="ECO:0007669"/>
    <property type="project" value="UniProtKB-KW"/>
</dbReference>
<protein>
    <submittedName>
        <fullName evidence="2">Transcription elongation factor GreB</fullName>
    </submittedName>
</protein>